<reference evidence="15 16" key="1">
    <citation type="journal article" date="2018" name="Int. J. Syst. Evol. Microbiol.">
        <title>Planococcus salinus sp. nov., a moderately halophilic bacterium isolated from a saline-alkali soil.</title>
        <authorList>
            <person name="Gan L."/>
        </authorList>
    </citation>
    <scope>NUCLEOTIDE SEQUENCE [LARGE SCALE GENOMIC DNA]</scope>
    <source>
        <strain evidence="15 16">LCB217</strain>
    </source>
</reference>
<evidence type="ECO:0000313" key="16">
    <source>
        <dbReference type="Proteomes" id="UP000275473"/>
    </source>
</evidence>
<dbReference type="InterPro" id="IPR005789">
    <property type="entry name" value="Thr_deHydtase_catblc"/>
</dbReference>
<protein>
    <recommendedName>
        <fullName evidence="7 13">L-threonine dehydratase catabolic TdcB</fullName>
        <ecNumber evidence="6 13">4.3.1.19</ecNumber>
    </recommendedName>
    <alternativeName>
        <fullName evidence="12 13">Threonine deaminase</fullName>
    </alternativeName>
</protein>
<evidence type="ECO:0000256" key="7">
    <source>
        <dbReference type="ARBA" id="ARBA00022248"/>
    </source>
</evidence>
<evidence type="ECO:0000256" key="8">
    <source>
        <dbReference type="ARBA" id="ARBA00022533"/>
    </source>
</evidence>
<dbReference type="EC" id="4.3.1.19" evidence="6 13"/>
<dbReference type="OrthoDB" id="9811476at2"/>
<comment type="function">
    <text evidence="11 13">Catalyzes the anaerobic formation of alpha-ketobutyrate and ammonia from threonine in a two-step reaction. The first step involved a dehydration of threonine and a production of enamine intermediates (aminocrotonate), which tautomerizes to its imine form (iminobutyrate). Both intermediates are unstable and short-lived. The second step is the nonenzymatic hydrolysis of the enamine/imine intermediates to form 2-ketobutyrate and free ammonia. In the low water environment of the cell, the second step is accelerated by RidA.</text>
</comment>
<dbReference type="InterPro" id="IPR050147">
    <property type="entry name" value="Ser/Thr_Dehydratase"/>
</dbReference>
<dbReference type="Gene3D" id="3.40.50.1100">
    <property type="match status" value="2"/>
</dbReference>
<dbReference type="InterPro" id="IPR001926">
    <property type="entry name" value="TrpB-like_PALP"/>
</dbReference>
<sequence>MYITLEQVYQAKANLAGVIIPTPLQVSRTFSELTGNDIYLKTENLQKTGSFKLRGAYNKVANLTDQEKENGVVAFSAGNHGAGTAYAAQQLGVSASVVMPMNPVQSKKNAIIQYGANAIEYGTTSIEMYEKALELHREEGRTMIHPFEDPYIIAGQGTIGLEILKELPETDAVIVPVSGGGLISGVAAALKEIKPTLKVIGVNTEGAMAMYTSLQQGKPTEVDKVDTIADGLMAKKPGDLTFAHTQHYVDDMVLVSEEAIANCVAFMAERTKLVVEPSGAAAMAAMLSGRVDVKGKKVVVMVSGGNISFELYQSLIQKYNERNYINL</sequence>
<dbReference type="GO" id="GO:0030170">
    <property type="term" value="F:pyridoxal phosphate binding"/>
    <property type="evidence" value="ECO:0007669"/>
    <property type="project" value="InterPro"/>
</dbReference>
<evidence type="ECO:0000256" key="9">
    <source>
        <dbReference type="ARBA" id="ARBA00022898"/>
    </source>
</evidence>
<evidence type="ECO:0000256" key="13">
    <source>
        <dbReference type="RuleBase" id="RU363083"/>
    </source>
</evidence>
<gene>
    <name evidence="15" type="primary">ilvA</name>
    <name evidence="15" type="ORF">EEX84_07335</name>
</gene>
<evidence type="ECO:0000256" key="3">
    <source>
        <dbReference type="ARBA" id="ARBA00004958"/>
    </source>
</evidence>
<comment type="pathway">
    <text evidence="3 13">Amino-acid degradation; L-threonine degradation via propanoate pathway; propanoate from L-threonine: step 1/4.</text>
</comment>
<dbReference type="SUPFAM" id="SSF53686">
    <property type="entry name" value="Tryptophan synthase beta subunit-like PLP-dependent enzymes"/>
    <property type="match status" value="1"/>
</dbReference>
<dbReference type="InterPro" id="IPR036052">
    <property type="entry name" value="TrpB-like_PALP_sf"/>
</dbReference>
<dbReference type="GO" id="GO:0000166">
    <property type="term" value="F:nucleotide binding"/>
    <property type="evidence" value="ECO:0007669"/>
    <property type="project" value="UniProtKB-KW"/>
</dbReference>
<comment type="cofactor">
    <cofactor evidence="2 13">
        <name>pyridoxal 5'-phosphate</name>
        <dbReference type="ChEBI" id="CHEBI:597326"/>
    </cofactor>
</comment>
<dbReference type="PANTHER" id="PTHR48078">
    <property type="entry name" value="THREONINE DEHYDRATASE, MITOCHONDRIAL-RELATED"/>
    <property type="match status" value="1"/>
</dbReference>
<keyword evidence="13" id="KW-0547">Nucleotide-binding</keyword>
<dbReference type="AlphaFoldDB" id="A0A3M8P825"/>
<comment type="caution">
    <text evidence="15">The sequence shown here is derived from an EMBL/GenBank/DDBJ whole genome shotgun (WGS) entry which is preliminary data.</text>
</comment>
<proteinExistence type="inferred from homology"/>
<evidence type="ECO:0000259" key="14">
    <source>
        <dbReference type="Pfam" id="PF00291"/>
    </source>
</evidence>
<evidence type="ECO:0000256" key="2">
    <source>
        <dbReference type="ARBA" id="ARBA00001933"/>
    </source>
</evidence>
<evidence type="ECO:0000256" key="10">
    <source>
        <dbReference type="ARBA" id="ARBA00023239"/>
    </source>
</evidence>
<dbReference type="GO" id="GO:0070689">
    <property type="term" value="P:L-threonine catabolic process to propionate"/>
    <property type="evidence" value="ECO:0007669"/>
    <property type="project" value="UniProtKB-UniPathway"/>
</dbReference>
<dbReference type="PROSITE" id="PS00165">
    <property type="entry name" value="DEHYDRATASE_SER_THR"/>
    <property type="match status" value="1"/>
</dbReference>
<evidence type="ECO:0000256" key="5">
    <source>
        <dbReference type="ARBA" id="ARBA00011447"/>
    </source>
</evidence>
<evidence type="ECO:0000256" key="11">
    <source>
        <dbReference type="ARBA" id="ARBA00025527"/>
    </source>
</evidence>
<dbReference type="NCBIfam" id="TIGR01127">
    <property type="entry name" value="ilvA_1Cterm"/>
    <property type="match status" value="1"/>
</dbReference>
<dbReference type="GO" id="GO:0003941">
    <property type="term" value="F:L-serine ammonia-lyase activity"/>
    <property type="evidence" value="ECO:0007669"/>
    <property type="project" value="TreeGrafter"/>
</dbReference>
<dbReference type="PANTHER" id="PTHR48078:SF6">
    <property type="entry name" value="L-THREONINE DEHYDRATASE CATABOLIC TDCB"/>
    <property type="match status" value="1"/>
</dbReference>
<keyword evidence="10 13" id="KW-0456">Lyase</keyword>
<dbReference type="EMBL" id="RIAX01000004">
    <property type="protein sequence ID" value="RNF39772.1"/>
    <property type="molecule type" value="Genomic_DNA"/>
</dbReference>
<comment type="catalytic activity">
    <reaction evidence="1 13">
        <text>L-threonine = 2-oxobutanoate + NH4(+)</text>
        <dbReference type="Rhea" id="RHEA:22108"/>
        <dbReference type="ChEBI" id="CHEBI:16763"/>
        <dbReference type="ChEBI" id="CHEBI:28938"/>
        <dbReference type="ChEBI" id="CHEBI:57926"/>
        <dbReference type="EC" id="4.3.1.19"/>
    </reaction>
</comment>
<evidence type="ECO:0000256" key="1">
    <source>
        <dbReference type="ARBA" id="ARBA00001274"/>
    </source>
</evidence>
<dbReference type="InterPro" id="IPR000634">
    <property type="entry name" value="Ser/Thr_deHydtase_PyrdxlP-BS"/>
</dbReference>
<comment type="subunit">
    <text evidence="5 13">In the native structure, TdcB is in a dimeric form, whereas in the TdcB-AMP complex, it exists in a tetrameric form (dimer of dimers).</text>
</comment>
<accession>A0A3M8P825</accession>
<name>A0A3M8P825_9BACL</name>
<dbReference type="Pfam" id="PF00291">
    <property type="entry name" value="PALP"/>
    <property type="match status" value="1"/>
</dbReference>
<dbReference type="UniPathway" id="UPA00052">
    <property type="reaction ID" value="UER00507"/>
</dbReference>
<dbReference type="GO" id="GO:0009097">
    <property type="term" value="P:isoleucine biosynthetic process"/>
    <property type="evidence" value="ECO:0007669"/>
    <property type="project" value="TreeGrafter"/>
</dbReference>
<evidence type="ECO:0000256" key="12">
    <source>
        <dbReference type="ARBA" id="ARBA00031427"/>
    </source>
</evidence>
<dbReference type="GO" id="GO:0006565">
    <property type="term" value="P:L-serine catabolic process"/>
    <property type="evidence" value="ECO:0007669"/>
    <property type="project" value="TreeGrafter"/>
</dbReference>
<comment type="similarity">
    <text evidence="4 13">Belongs to the serine/threonine dehydratase family.</text>
</comment>
<dbReference type="GO" id="GO:0004794">
    <property type="term" value="F:threonine deaminase activity"/>
    <property type="evidence" value="ECO:0007669"/>
    <property type="project" value="UniProtKB-EC"/>
</dbReference>
<dbReference type="FunFam" id="3.40.50.1100:FF:000007">
    <property type="entry name" value="L-threonine dehydratase catabolic TdcB"/>
    <property type="match status" value="1"/>
</dbReference>
<dbReference type="FunFam" id="3.40.50.1100:FF:000005">
    <property type="entry name" value="Threonine dehydratase catabolic"/>
    <property type="match status" value="1"/>
</dbReference>
<evidence type="ECO:0000313" key="15">
    <source>
        <dbReference type="EMBL" id="RNF39772.1"/>
    </source>
</evidence>
<dbReference type="RefSeq" id="WP_123164967.1">
    <property type="nucleotide sequence ID" value="NZ_RIAX01000004.1"/>
</dbReference>
<evidence type="ECO:0000256" key="6">
    <source>
        <dbReference type="ARBA" id="ARBA00012096"/>
    </source>
</evidence>
<keyword evidence="16" id="KW-1185">Reference proteome</keyword>
<dbReference type="CDD" id="cd01562">
    <property type="entry name" value="Thr-dehyd"/>
    <property type="match status" value="1"/>
</dbReference>
<dbReference type="Proteomes" id="UP000275473">
    <property type="component" value="Unassembled WGS sequence"/>
</dbReference>
<evidence type="ECO:0000256" key="4">
    <source>
        <dbReference type="ARBA" id="ARBA00010869"/>
    </source>
</evidence>
<feature type="domain" description="Tryptophan synthase beta chain-like PALP" evidence="14">
    <location>
        <begin position="18"/>
        <end position="304"/>
    </location>
</feature>
<organism evidence="15 16">
    <name type="scientific">Planococcus salinus</name>
    <dbReference type="NCBI Taxonomy" id="1848460"/>
    <lineage>
        <taxon>Bacteria</taxon>
        <taxon>Bacillati</taxon>
        <taxon>Bacillota</taxon>
        <taxon>Bacilli</taxon>
        <taxon>Bacillales</taxon>
        <taxon>Caryophanaceae</taxon>
        <taxon>Planococcus</taxon>
    </lineage>
</organism>
<keyword evidence="9 13" id="KW-0663">Pyridoxal phosphate</keyword>
<keyword evidence="8" id="KW-0021">Allosteric enzyme</keyword>